<evidence type="ECO:0000313" key="2">
    <source>
        <dbReference type="EMBL" id="MFD1176714.1"/>
    </source>
</evidence>
<accession>A0ABW3RX17</accession>
<protein>
    <recommendedName>
        <fullName evidence="4">ABC transporter permease</fullName>
    </recommendedName>
</protein>
<evidence type="ECO:0008006" key="4">
    <source>
        <dbReference type="Google" id="ProtNLM"/>
    </source>
</evidence>
<feature type="transmembrane region" description="Helical" evidence="1">
    <location>
        <begin position="17"/>
        <end position="43"/>
    </location>
</feature>
<gene>
    <name evidence="2" type="ORF">ACFQ3W_10435</name>
</gene>
<dbReference type="RefSeq" id="WP_379319164.1">
    <property type="nucleotide sequence ID" value="NZ_JBHTLM010000006.1"/>
</dbReference>
<organism evidence="2 3">
    <name type="scientific">Paenibacillus puldeungensis</name>
    <dbReference type="NCBI Taxonomy" id="696536"/>
    <lineage>
        <taxon>Bacteria</taxon>
        <taxon>Bacillati</taxon>
        <taxon>Bacillota</taxon>
        <taxon>Bacilli</taxon>
        <taxon>Bacillales</taxon>
        <taxon>Paenibacillaceae</taxon>
        <taxon>Paenibacillus</taxon>
    </lineage>
</organism>
<evidence type="ECO:0000313" key="3">
    <source>
        <dbReference type="Proteomes" id="UP001597262"/>
    </source>
</evidence>
<proteinExistence type="predicted"/>
<dbReference type="EMBL" id="JBHTLM010000006">
    <property type="protein sequence ID" value="MFD1176714.1"/>
    <property type="molecule type" value="Genomic_DNA"/>
</dbReference>
<keyword evidence="1" id="KW-0472">Membrane</keyword>
<keyword evidence="1" id="KW-0812">Transmembrane</keyword>
<feature type="transmembrane region" description="Helical" evidence="1">
    <location>
        <begin position="55"/>
        <end position="74"/>
    </location>
</feature>
<name>A0ABW3RX17_9BACL</name>
<keyword evidence="3" id="KW-1185">Reference proteome</keyword>
<keyword evidence="1" id="KW-1133">Transmembrane helix</keyword>
<feature type="transmembrane region" description="Helical" evidence="1">
    <location>
        <begin position="94"/>
        <end position="120"/>
    </location>
</feature>
<sequence length="237" mass="25616">MGNLLHAERYKLFHDKIFWITLVVIVAFNMIVVSGSTIFSMSGHNALSEIMKKEILTILISCIYGGLFIGDDFAERTLYHALMAGKSRVSVLLAKAGSFLIAIDIILFIFPLLLVMICTVRNGWGIALSAGVILHFAGLIVALLILGFSIGALSLLAAVCFRDVGRTIGIPIILNFITILLLNGPYATALAHILPAGTLILMVNGTMSPAKGIIVGLIWSTFLFIASALIFKRAELR</sequence>
<dbReference type="Proteomes" id="UP001597262">
    <property type="component" value="Unassembled WGS sequence"/>
</dbReference>
<feature type="transmembrane region" description="Helical" evidence="1">
    <location>
        <begin position="132"/>
        <end position="158"/>
    </location>
</feature>
<reference evidence="3" key="1">
    <citation type="journal article" date="2019" name="Int. J. Syst. Evol. Microbiol.">
        <title>The Global Catalogue of Microorganisms (GCM) 10K type strain sequencing project: providing services to taxonomists for standard genome sequencing and annotation.</title>
        <authorList>
            <consortium name="The Broad Institute Genomics Platform"/>
            <consortium name="The Broad Institute Genome Sequencing Center for Infectious Disease"/>
            <person name="Wu L."/>
            <person name="Ma J."/>
        </authorList>
    </citation>
    <scope>NUCLEOTIDE SEQUENCE [LARGE SCALE GENOMIC DNA]</scope>
    <source>
        <strain evidence="3">CCUG 59189</strain>
    </source>
</reference>
<comment type="caution">
    <text evidence="2">The sequence shown here is derived from an EMBL/GenBank/DDBJ whole genome shotgun (WGS) entry which is preliminary data.</text>
</comment>
<evidence type="ECO:0000256" key="1">
    <source>
        <dbReference type="SAM" id="Phobius"/>
    </source>
</evidence>
<feature type="transmembrane region" description="Helical" evidence="1">
    <location>
        <begin position="213"/>
        <end position="231"/>
    </location>
</feature>